<dbReference type="EMBL" id="AP014924">
    <property type="protein sequence ID" value="BAS27907.1"/>
    <property type="molecule type" value="Genomic_DNA"/>
</dbReference>
<dbReference type="InterPro" id="IPR000515">
    <property type="entry name" value="MetI-like"/>
</dbReference>
<evidence type="ECO:0000256" key="5">
    <source>
        <dbReference type="ARBA" id="ARBA00022989"/>
    </source>
</evidence>
<dbReference type="PROSITE" id="PS50928">
    <property type="entry name" value="ABC_TM1"/>
    <property type="match status" value="1"/>
</dbReference>
<feature type="transmembrane region" description="Helical" evidence="7">
    <location>
        <begin position="12"/>
        <end position="34"/>
    </location>
</feature>
<feature type="transmembrane region" description="Helical" evidence="7">
    <location>
        <begin position="118"/>
        <end position="138"/>
    </location>
</feature>
<sequence length="287" mass="31318">MSRRRRVWVQRAALYLAVALVCLWVLAPFTWLVISSLSTRVDLTSVPLQWLPDKPNLEHYRSIFLGGPGSTSVHRSLRRGALNSLVVATGATFLALAAGSLAAYAVTRLRFRLRGPFLATLLVTQLLPPVVLIIPMYVIFRSLRLLDTVWALMLADLAIILPLIVWILKGYFEGVPEGLEEQARIDGCTRAGALFRVVLPLSAPGLAAGGMFAFIVAWNEFFTAFIFSSTLQSKTLSVIVSEFSSKVGIDYVAMSTAGVLTSIPPVLLALLFQRYIIRGLTAGAVKG</sequence>
<evidence type="ECO:0000259" key="8">
    <source>
        <dbReference type="PROSITE" id="PS50928"/>
    </source>
</evidence>
<reference evidence="10" key="1">
    <citation type="submission" date="2015-07" db="EMBL/GenBank/DDBJ databases">
        <title>Complete genome sequence and phylogenetic analysis of Limnochorda pilosa.</title>
        <authorList>
            <person name="Watanabe M."/>
            <person name="Kojima H."/>
            <person name="Fukui M."/>
        </authorList>
    </citation>
    <scope>NUCLEOTIDE SEQUENCE [LARGE SCALE GENOMIC DNA]</scope>
    <source>
        <strain evidence="10">HC45</strain>
    </source>
</reference>
<evidence type="ECO:0000256" key="6">
    <source>
        <dbReference type="ARBA" id="ARBA00023136"/>
    </source>
</evidence>
<evidence type="ECO:0000256" key="3">
    <source>
        <dbReference type="ARBA" id="ARBA00022475"/>
    </source>
</evidence>
<reference evidence="10" key="2">
    <citation type="journal article" date="2016" name="Int. J. Syst. Evol. Microbiol.">
        <title>Complete genome sequence and cell structure of Limnochorda pilosa, a Gram-negative spore-former within the phylum Firmicutes.</title>
        <authorList>
            <person name="Watanabe M."/>
            <person name="Kojima H."/>
            <person name="Fukui M."/>
        </authorList>
    </citation>
    <scope>NUCLEOTIDE SEQUENCE [LARGE SCALE GENOMIC DNA]</scope>
    <source>
        <strain evidence="10">HC45</strain>
    </source>
</reference>
<evidence type="ECO:0000256" key="1">
    <source>
        <dbReference type="ARBA" id="ARBA00004651"/>
    </source>
</evidence>
<dbReference type="PANTHER" id="PTHR32243:SF18">
    <property type="entry name" value="INNER MEMBRANE ABC TRANSPORTER PERMEASE PROTEIN YCJP"/>
    <property type="match status" value="1"/>
</dbReference>
<comment type="similarity">
    <text evidence="7">Belongs to the binding-protein-dependent transport system permease family.</text>
</comment>
<dbReference type="CDD" id="cd06261">
    <property type="entry name" value="TM_PBP2"/>
    <property type="match status" value="1"/>
</dbReference>
<feature type="domain" description="ABC transmembrane type-1" evidence="8">
    <location>
        <begin position="81"/>
        <end position="272"/>
    </location>
</feature>
<keyword evidence="5 7" id="KW-1133">Transmembrane helix</keyword>
<dbReference type="InterPro" id="IPR035906">
    <property type="entry name" value="MetI-like_sf"/>
</dbReference>
<evidence type="ECO:0000256" key="2">
    <source>
        <dbReference type="ARBA" id="ARBA00022448"/>
    </source>
</evidence>
<keyword evidence="3" id="KW-1003">Cell membrane</keyword>
<feature type="transmembrane region" description="Helical" evidence="7">
    <location>
        <begin position="85"/>
        <end position="106"/>
    </location>
</feature>
<dbReference type="Gene3D" id="1.10.3720.10">
    <property type="entry name" value="MetI-like"/>
    <property type="match status" value="1"/>
</dbReference>
<dbReference type="GO" id="GO:0055085">
    <property type="term" value="P:transmembrane transport"/>
    <property type="evidence" value="ECO:0007669"/>
    <property type="project" value="InterPro"/>
</dbReference>
<dbReference type="SUPFAM" id="SSF161098">
    <property type="entry name" value="MetI-like"/>
    <property type="match status" value="1"/>
</dbReference>
<accession>A0A0K2SLM0</accession>
<dbReference type="Proteomes" id="UP000065807">
    <property type="component" value="Chromosome"/>
</dbReference>
<gene>
    <name evidence="9" type="ORF">LIP_2066</name>
</gene>
<dbReference type="OrthoDB" id="9810086at2"/>
<organism evidence="9 10">
    <name type="scientific">Limnochorda pilosa</name>
    <dbReference type="NCBI Taxonomy" id="1555112"/>
    <lineage>
        <taxon>Bacteria</taxon>
        <taxon>Bacillati</taxon>
        <taxon>Bacillota</taxon>
        <taxon>Limnochordia</taxon>
        <taxon>Limnochordales</taxon>
        <taxon>Limnochordaceae</taxon>
        <taxon>Limnochorda</taxon>
    </lineage>
</organism>
<keyword evidence="2 7" id="KW-0813">Transport</keyword>
<keyword evidence="10" id="KW-1185">Reference proteome</keyword>
<dbReference type="Pfam" id="PF00528">
    <property type="entry name" value="BPD_transp_1"/>
    <property type="match status" value="1"/>
</dbReference>
<dbReference type="KEGG" id="lpil:LIP_2066"/>
<keyword evidence="4 7" id="KW-0812">Transmembrane</keyword>
<dbReference type="STRING" id="1555112.LIP_2066"/>
<evidence type="ECO:0000313" key="10">
    <source>
        <dbReference type="Proteomes" id="UP000065807"/>
    </source>
</evidence>
<keyword evidence="6 7" id="KW-0472">Membrane</keyword>
<dbReference type="RefSeq" id="WP_068137449.1">
    <property type="nucleotide sequence ID" value="NZ_AP014924.1"/>
</dbReference>
<feature type="transmembrane region" description="Helical" evidence="7">
    <location>
        <begin position="150"/>
        <end position="172"/>
    </location>
</feature>
<evidence type="ECO:0000256" key="7">
    <source>
        <dbReference type="RuleBase" id="RU363032"/>
    </source>
</evidence>
<dbReference type="PANTHER" id="PTHR32243">
    <property type="entry name" value="MALTOSE TRANSPORT SYSTEM PERMEASE-RELATED"/>
    <property type="match status" value="1"/>
</dbReference>
<proteinExistence type="inferred from homology"/>
<name>A0A0K2SLM0_LIMPI</name>
<dbReference type="GO" id="GO:0005886">
    <property type="term" value="C:plasma membrane"/>
    <property type="evidence" value="ECO:0007669"/>
    <property type="project" value="UniProtKB-SubCell"/>
</dbReference>
<comment type="subcellular location">
    <subcellularLocation>
        <location evidence="1 7">Cell membrane</location>
        <topology evidence="1 7">Multi-pass membrane protein</topology>
    </subcellularLocation>
</comment>
<feature type="transmembrane region" description="Helical" evidence="7">
    <location>
        <begin position="251"/>
        <end position="272"/>
    </location>
</feature>
<protein>
    <submittedName>
        <fullName evidence="9">Binding-protein-dependent transport systems inner membrane component</fullName>
    </submittedName>
</protein>
<dbReference type="AlphaFoldDB" id="A0A0K2SLM0"/>
<feature type="transmembrane region" description="Helical" evidence="7">
    <location>
        <begin position="193"/>
        <end position="218"/>
    </location>
</feature>
<evidence type="ECO:0000313" key="9">
    <source>
        <dbReference type="EMBL" id="BAS27907.1"/>
    </source>
</evidence>
<evidence type="ECO:0000256" key="4">
    <source>
        <dbReference type="ARBA" id="ARBA00022692"/>
    </source>
</evidence>
<dbReference type="InterPro" id="IPR050901">
    <property type="entry name" value="BP-dep_ABC_trans_perm"/>
</dbReference>